<reference evidence="1" key="1">
    <citation type="submission" date="2018-09" db="EMBL/GenBank/DDBJ databases">
        <title>Phylogenetic barriers to horizontal transfer of antimicrobial peptide resistance genes in the human gut microbiota.</title>
        <authorList>
            <person name="Kintses B."/>
            <person name="Mehi O."/>
            <person name="Ari E."/>
            <person name="Szamel M."/>
            <person name="Gyorkei A."/>
            <person name="Jangir P.K."/>
            <person name="Nagy I."/>
            <person name="Pal F."/>
            <person name="Fekete G."/>
            <person name="Tengolics R."/>
            <person name="Nyerges A."/>
            <person name="Liko I."/>
            <person name="Balint A."/>
            <person name="Molnar T."/>
            <person name="Balint B."/>
            <person name="Vasarhelyi B.M."/>
            <person name="Bustamante M."/>
            <person name="Papp B."/>
            <person name="Pal C."/>
        </authorList>
    </citation>
    <scope>NUCLEOTIDE SEQUENCE</scope>
</reference>
<name>A0A3G2C7P7_9FIRM</name>
<sequence length="92" mass="9905">MLSYTTIARDICGELPVKYSSTFGIGSVIQRVDPLAFNPVQLINWAKIIYPVEGCVCLYFAATTAEPSSFLVEALTSYSVPPPAALVSVPSF</sequence>
<dbReference type="EMBL" id="MH883492">
    <property type="protein sequence ID" value="AYM48373.1"/>
    <property type="molecule type" value="Genomic_DNA"/>
</dbReference>
<organism evidence="1">
    <name type="scientific">uncultured Lachnospiraceae bacterium</name>
    <dbReference type="NCBI Taxonomy" id="297314"/>
    <lineage>
        <taxon>Bacteria</taxon>
        <taxon>Bacillati</taxon>
        <taxon>Bacillota</taxon>
        <taxon>Clostridia</taxon>
        <taxon>Lachnospirales</taxon>
        <taxon>Lachnospiraceae</taxon>
        <taxon>environmental samples</taxon>
    </lineage>
</organism>
<protein>
    <submittedName>
        <fullName evidence="1">Uncharacterized protein</fullName>
    </submittedName>
</protein>
<dbReference type="AlphaFoldDB" id="A0A3G2C7P7"/>
<accession>A0A3G2C7P7</accession>
<proteinExistence type="predicted"/>
<evidence type="ECO:0000313" key="1">
    <source>
        <dbReference type="EMBL" id="AYM48373.1"/>
    </source>
</evidence>